<evidence type="ECO:0000313" key="4">
    <source>
        <dbReference type="Proteomes" id="UP000215914"/>
    </source>
</evidence>
<dbReference type="EMBL" id="CM007890">
    <property type="protein sequence ID" value="OTG36083.1"/>
    <property type="molecule type" value="Genomic_DNA"/>
</dbReference>
<proteinExistence type="predicted"/>
<accession>A0A251VLR7</accession>
<dbReference type="Proteomes" id="UP000215914">
    <property type="component" value="Chromosome 1"/>
</dbReference>
<feature type="compositionally biased region" description="Low complexity" evidence="1">
    <location>
        <begin position="1"/>
        <end position="10"/>
    </location>
</feature>
<feature type="region of interest" description="Disordered" evidence="1">
    <location>
        <begin position="1"/>
        <end position="35"/>
    </location>
</feature>
<dbReference type="EMBL" id="CM007897">
    <property type="protein sequence ID" value="OTG18448.1"/>
    <property type="molecule type" value="Genomic_DNA"/>
</dbReference>
<evidence type="ECO:0000313" key="3">
    <source>
        <dbReference type="EMBL" id="OTG36083.1"/>
    </source>
</evidence>
<name>A0A251VLR7_HELAN</name>
<dbReference type="PROSITE" id="PS51257">
    <property type="entry name" value="PROKAR_LIPOPROTEIN"/>
    <property type="match status" value="1"/>
</dbReference>
<dbReference type="InParanoid" id="A0A251VLR7"/>
<reference evidence="4" key="1">
    <citation type="journal article" date="2017" name="Nature">
        <title>The sunflower genome provides insights into oil metabolism, flowering and Asterid evolution.</title>
        <authorList>
            <person name="Badouin H."/>
            <person name="Gouzy J."/>
            <person name="Grassa C.J."/>
            <person name="Murat F."/>
            <person name="Staton S.E."/>
            <person name="Cottret L."/>
            <person name="Lelandais-Briere C."/>
            <person name="Owens G.L."/>
            <person name="Carrere S."/>
            <person name="Mayjonade B."/>
            <person name="Legrand L."/>
            <person name="Gill N."/>
            <person name="Kane N.C."/>
            <person name="Bowers J.E."/>
            <person name="Hubner S."/>
            <person name="Bellec A."/>
            <person name="Berard A."/>
            <person name="Berges H."/>
            <person name="Blanchet N."/>
            <person name="Boniface M.C."/>
            <person name="Brunel D."/>
            <person name="Catrice O."/>
            <person name="Chaidir N."/>
            <person name="Claudel C."/>
            <person name="Donnadieu C."/>
            <person name="Faraut T."/>
            <person name="Fievet G."/>
            <person name="Helmstetter N."/>
            <person name="King M."/>
            <person name="Knapp S.J."/>
            <person name="Lai Z."/>
            <person name="Le Paslier M.C."/>
            <person name="Lippi Y."/>
            <person name="Lorenzon L."/>
            <person name="Mandel J.R."/>
            <person name="Marage G."/>
            <person name="Marchand G."/>
            <person name="Marquand E."/>
            <person name="Bret-Mestries E."/>
            <person name="Morien E."/>
            <person name="Nambeesan S."/>
            <person name="Nguyen T."/>
            <person name="Pegot-Espagnet P."/>
            <person name="Pouilly N."/>
            <person name="Raftis F."/>
            <person name="Sallet E."/>
            <person name="Schiex T."/>
            <person name="Thomas J."/>
            <person name="Vandecasteele C."/>
            <person name="Vares D."/>
            <person name="Vear F."/>
            <person name="Vautrin S."/>
            <person name="Crespi M."/>
            <person name="Mangin B."/>
            <person name="Burke J.M."/>
            <person name="Salse J."/>
            <person name="Munos S."/>
            <person name="Vincourt P."/>
            <person name="Rieseberg L.H."/>
            <person name="Langlade N.B."/>
        </authorList>
    </citation>
    <scope>NUCLEOTIDE SEQUENCE [LARGE SCALE GENOMIC DNA]</scope>
    <source>
        <strain evidence="4">cv. SF193</strain>
    </source>
</reference>
<organism evidence="3 4">
    <name type="scientific">Helianthus annuus</name>
    <name type="common">Common sunflower</name>
    <dbReference type="NCBI Taxonomy" id="4232"/>
    <lineage>
        <taxon>Eukaryota</taxon>
        <taxon>Viridiplantae</taxon>
        <taxon>Streptophyta</taxon>
        <taxon>Embryophyta</taxon>
        <taxon>Tracheophyta</taxon>
        <taxon>Spermatophyta</taxon>
        <taxon>Magnoliopsida</taxon>
        <taxon>eudicotyledons</taxon>
        <taxon>Gunneridae</taxon>
        <taxon>Pentapetalae</taxon>
        <taxon>asterids</taxon>
        <taxon>campanulids</taxon>
        <taxon>Asterales</taxon>
        <taxon>Asteraceae</taxon>
        <taxon>Asteroideae</taxon>
        <taxon>Heliantheae alliance</taxon>
        <taxon>Heliantheae</taxon>
        <taxon>Helianthus</taxon>
    </lineage>
</organism>
<sequence>MPFSGNKSAVSGGGGGGSCSPTTVGDDGGSDDSGNRVSLQQPLLFLICFPSDPYFVIFSL</sequence>
<protein>
    <submittedName>
        <fullName evidence="3">Uncharacterized protein</fullName>
    </submittedName>
</protein>
<dbReference type="Proteomes" id="UP000215914">
    <property type="component" value="Chromosome 8"/>
</dbReference>
<keyword evidence="4" id="KW-1185">Reference proteome</keyword>
<dbReference type="AlphaFoldDB" id="A0A251VLR7"/>
<gene>
    <name evidence="3" type="ORF">HannXRQ_Chr01g0003721</name>
    <name evidence="2" type="ORF">HannXRQ_Chr08g0223191</name>
</gene>
<reference evidence="3" key="2">
    <citation type="submission" date="2017-02" db="EMBL/GenBank/DDBJ databases">
        <title>Sunflower complete genome.</title>
        <authorList>
            <person name="Langlade N."/>
            <person name="Munos S."/>
        </authorList>
    </citation>
    <scope>NUCLEOTIDE SEQUENCE [LARGE SCALE GENOMIC DNA]</scope>
    <source>
        <tissue evidence="3">Leaves</tissue>
    </source>
</reference>
<evidence type="ECO:0000313" key="2">
    <source>
        <dbReference type="EMBL" id="OTG18448.1"/>
    </source>
</evidence>
<evidence type="ECO:0000256" key="1">
    <source>
        <dbReference type="SAM" id="MobiDB-lite"/>
    </source>
</evidence>